<comment type="caution">
    <text evidence="2">The sequence shown here is derived from an EMBL/GenBank/DDBJ whole genome shotgun (WGS) entry which is preliminary data.</text>
</comment>
<reference evidence="2 3" key="1">
    <citation type="submission" date="2017-04" db="EMBL/GenBank/DDBJ databases">
        <title>Draft genome sequence of Tuber borchii Vittad., a whitish edible truffle.</title>
        <authorList>
            <consortium name="DOE Joint Genome Institute"/>
            <person name="Murat C."/>
            <person name="Kuo A."/>
            <person name="Barry K.W."/>
            <person name="Clum A."/>
            <person name="Dockter R.B."/>
            <person name="Fauchery L."/>
            <person name="Iotti M."/>
            <person name="Kohler A."/>
            <person name="Labutti K."/>
            <person name="Lindquist E.A."/>
            <person name="Lipzen A."/>
            <person name="Ohm R.A."/>
            <person name="Wang M."/>
            <person name="Grigoriev I.V."/>
            <person name="Zambonelli A."/>
            <person name="Martin F.M."/>
        </authorList>
    </citation>
    <scope>NUCLEOTIDE SEQUENCE [LARGE SCALE GENOMIC DNA]</scope>
    <source>
        <strain evidence="2 3">Tbo3840</strain>
    </source>
</reference>
<proteinExistence type="predicted"/>
<protein>
    <submittedName>
        <fullName evidence="2">Uncharacterized protein</fullName>
    </submittedName>
</protein>
<feature type="region of interest" description="Disordered" evidence="1">
    <location>
        <begin position="1"/>
        <end position="26"/>
    </location>
</feature>
<dbReference type="Proteomes" id="UP000244722">
    <property type="component" value="Unassembled WGS sequence"/>
</dbReference>
<gene>
    <name evidence="2" type="ORF">B9Z19DRAFT_1067613</name>
</gene>
<sequence length="553" mass="61213">MWSNKCSGWDDRELIPAGGGSFSPRMSSSGYPGYNANRVYIPKIAPPTPFKKRKPSSPLPMRNPDLVPPPHKPTPTYPTATGYTRITVGEPPILLKSSTGRSADILGVSNYESNNFAMKPAITLGELRQPRILELLETANEDLCCEHVSIKDFDSWTIENPELEENKHIRYEYNSFTERLIIKYMATATHDSLHYFFNQTFSSFLIGRIGLLKTSQLFSVGTGTTFEGFGGKWSGGSSKLPDAFAKLQTTRLPAIVCESGFSESWDNLMEDARLWLLGTEGQTKIVVVLSFIENQLRGNLVEDNTDTNSNTEEKTLIDSINKSTTQTNLAQLLEELNQRALLKKPLIGDLSATLHLFRATKDYTDIEEFFNATVFPLPVSDNSTVLQEPASDSTIPAVHTSASTVLSLPPTDLTILPVLDRNSTLPPSPPSDSTILQVLDSNSTILPSPPSDSTVLPSPPSDSTLLPVITSVCTGIREFQIPLEDIFGNDLPEVLDPKDSIIFSLQALEAQVVGSLQETTWSRALQRAKKHMKEKGVWKKKVTFSESKRQKRY</sequence>
<dbReference type="AlphaFoldDB" id="A0A2T6ZI89"/>
<name>A0A2T6ZI89_TUBBO</name>
<organism evidence="2 3">
    <name type="scientific">Tuber borchii</name>
    <name type="common">White truffle</name>
    <dbReference type="NCBI Taxonomy" id="42251"/>
    <lineage>
        <taxon>Eukaryota</taxon>
        <taxon>Fungi</taxon>
        <taxon>Dikarya</taxon>
        <taxon>Ascomycota</taxon>
        <taxon>Pezizomycotina</taxon>
        <taxon>Pezizomycetes</taxon>
        <taxon>Pezizales</taxon>
        <taxon>Tuberaceae</taxon>
        <taxon>Tuber</taxon>
    </lineage>
</organism>
<feature type="compositionally biased region" description="Pro residues" evidence="1">
    <location>
        <begin position="66"/>
        <end position="76"/>
    </location>
</feature>
<evidence type="ECO:0000313" key="3">
    <source>
        <dbReference type="Proteomes" id="UP000244722"/>
    </source>
</evidence>
<dbReference type="OrthoDB" id="4368470at2759"/>
<evidence type="ECO:0000313" key="2">
    <source>
        <dbReference type="EMBL" id="PUU75201.1"/>
    </source>
</evidence>
<dbReference type="EMBL" id="NESQ01000245">
    <property type="protein sequence ID" value="PUU75201.1"/>
    <property type="molecule type" value="Genomic_DNA"/>
</dbReference>
<accession>A0A2T6ZI89</accession>
<feature type="region of interest" description="Disordered" evidence="1">
    <location>
        <begin position="45"/>
        <end position="83"/>
    </location>
</feature>
<evidence type="ECO:0000256" key="1">
    <source>
        <dbReference type="SAM" id="MobiDB-lite"/>
    </source>
</evidence>
<keyword evidence="3" id="KW-1185">Reference proteome</keyword>